<dbReference type="Gene3D" id="2.160.20.10">
    <property type="entry name" value="Single-stranded right-handed beta-helix, Pectin lyase-like"/>
    <property type="match status" value="1"/>
</dbReference>
<gene>
    <name evidence="1" type="ORF">P5G65_27880</name>
</gene>
<sequence length="1083" mass="115799">MPSTTMNLGLYKKNPSTDGNDTFDINTMLNDNWDRVDAQLGAQFADAAPTPVNLVNGLQVVDVPQTAPLENLRITGRTLVNLLGRDGNCEDLSKWSAFQSTQSLNTANIKYGNNSIKVTATSANYAATCKNNISLPSGNKYLVLAEFNAGTAPYAAIEVTSAIGVSTGVTTTTGFGLAYRKFISTGSVGINLYTIATAAGQFFYVDGVRLYALSDAEYSAIDGMTTTQIAAKYPYVDDVKHVTAPYVIKYGENLLPPLYDYNLNSGSPTIVSPYSGLVTNNDKFIIQIPVIAGQAYSISATSFDTNGRIFVAENGGATKVDISGSGLLKSENFTIGAGITQINIRLLGLSATPTAMSNPILNLGSTAKPFVGRNDNLITFPNVRLAGSIDGTVYDTLFERDGKYFIERRFHEVTLDGRLNWGINTDFTGYKRVYINVGANITANTQRGVKYDGKILGAISAVDGIQLNNDGNLFLDIADTDSGWGESYLPSNDEVKAYFYGWKMYDGVNGANSYVSGTKAWCYRASVGYSGGTNTLPTVIIPANGFWSPYRISYQLATPLFQEISVEGGISFHEGLNKIEVGQGMIVREKANPNTADPGFYRFNSSYLFDSKLTNRTSRILTIYKNGKVDTAKWILINGLDSGFAYGTQYAQISAANFDSTAVYEVTYLALEQYLLSIPVQAITGQVASNLKTVVEILATDQADNEARLSATEQLAQQIYNVPKQTTAPMSLYVDAVNGVDNNDGSATRPFKTIQRAVNSIPQIVSHLCTIYVAAGTYAEDVTVLNYTGQITIIAANTAQDATKVNSISINHCKGRFEVTGFTATSATTPGFNALYCDAAIFNTCWVTAFSATQPAFAYVTSVGRVQAGAAAGRTVGILATSYSQIAVVQVGGSGNSVGVQSEYGSHIGIHSVPTPTGSINFVTQLGGLIVSTNGVLNPWGDNTQDQRTAVLAQHATAGVAVSANVDTFLTYTTAVNQGGAWDGVNKFTAPSDGWYLISAHNSFVGVSGTPNIVYSVYIDGVGYLENMGAHMVQSASTYCNGAANKIIKLTKGQYFRVAVNINQACTTNPDARASRLEIVRIA</sequence>
<comment type="caution">
    <text evidence="1">The sequence shown here is derived from an EMBL/GenBank/DDBJ whole genome shotgun (WGS) entry which is preliminary data.</text>
</comment>
<evidence type="ECO:0000313" key="1">
    <source>
        <dbReference type="EMBL" id="MEB4797726.1"/>
    </source>
</evidence>
<dbReference type="InterPro" id="IPR011050">
    <property type="entry name" value="Pectin_lyase_fold/virulence"/>
</dbReference>
<dbReference type="Proteomes" id="UP001355653">
    <property type="component" value="Unassembled WGS sequence"/>
</dbReference>
<dbReference type="InterPro" id="IPR012334">
    <property type="entry name" value="Pectin_lyas_fold"/>
</dbReference>
<dbReference type="SUPFAM" id="SSF51126">
    <property type="entry name" value="Pectin lyase-like"/>
    <property type="match status" value="1"/>
</dbReference>
<proteinExistence type="predicted"/>
<keyword evidence="2" id="KW-1185">Reference proteome</keyword>
<name>A0ABU6DJ02_9BACL</name>
<reference evidence="1 2" key="1">
    <citation type="submission" date="2023-03" db="EMBL/GenBank/DDBJ databases">
        <title>Bacillus Genome Sequencing.</title>
        <authorList>
            <person name="Dunlap C."/>
        </authorList>
    </citation>
    <scope>NUCLEOTIDE SEQUENCE [LARGE SCALE GENOMIC DNA]</scope>
    <source>
        <strain evidence="1 2">NRS-1351</strain>
    </source>
</reference>
<dbReference type="RefSeq" id="WP_127455476.1">
    <property type="nucleotide sequence ID" value="NZ_JAROBY010000059.1"/>
</dbReference>
<protein>
    <submittedName>
        <fullName evidence="1">Pectinesterase family protein</fullName>
    </submittedName>
</protein>
<organism evidence="1 2">
    <name type="scientific">Paenibacillus chondroitinus</name>
    <dbReference type="NCBI Taxonomy" id="59842"/>
    <lineage>
        <taxon>Bacteria</taxon>
        <taxon>Bacillati</taxon>
        <taxon>Bacillota</taxon>
        <taxon>Bacilli</taxon>
        <taxon>Bacillales</taxon>
        <taxon>Paenibacillaceae</taxon>
        <taxon>Paenibacillus</taxon>
    </lineage>
</organism>
<dbReference type="EMBL" id="JAROBY010000059">
    <property type="protein sequence ID" value="MEB4797726.1"/>
    <property type="molecule type" value="Genomic_DNA"/>
</dbReference>
<accession>A0ABU6DJ02</accession>
<evidence type="ECO:0000313" key="2">
    <source>
        <dbReference type="Proteomes" id="UP001355653"/>
    </source>
</evidence>